<dbReference type="InterPro" id="IPR035437">
    <property type="entry name" value="SNase_OB-fold_sf"/>
</dbReference>
<dbReference type="GO" id="GO:0004519">
    <property type="term" value="F:endonuclease activity"/>
    <property type="evidence" value="ECO:0007669"/>
    <property type="project" value="UniProtKB-KW"/>
</dbReference>
<dbReference type="PROSITE" id="PS50830">
    <property type="entry name" value="TNASE_3"/>
    <property type="match status" value="1"/>
</dbReference>
<name>A0A3B0YDS5_9ZZZZ</name>
<dbReference type="PANTHER" id="PTHR12302">
    <property type="entry name" value="EBNA2 BINDING PROTEIN P100"/>
    <property type="match status" value="1"/>
</dbReference>
<dbReference type="InterPro" id="IPR002071">
    <property type="entry name" value="Thermonucl_AS"/>
</dbReference>
<dbReference type="Pfam" id="PF00565">
    <property type="entry name" value="SNase"/>
    <property type="match status" value="1"/>
</dbReference>
<dbReference type="GO" id="GO:0016787">
    <property type="term" value="F:hydrolase activity"/>
    <property type="evidence" value="ECO:0007669"/>
    <property type="project" value="UniProtKB-KW"/>
</dbReference>
<dbReference type="EMBL" id="UOFN01000106">
    <property type="protein sequence ID" value="VAW79045.1"/>
    <property type="molecule type" value="Genomic_DNA"/>
</dbReference>
<dbReference type="GO" id="GO:0003676">
    <property type="term" value="F:nucleic acid binding"/>
    <property type="evidence" value="ECO:0007669"/>
    <property type="project" value="InterPro"/>
</dbReference>
<dbReference type="PROSITE" id="PS51257">
    <property type="entry name" value="PROKAR_LIPOPROTEIN"/>
    <property type="match status" value="1"/>
</dbReference>
<evidence type="ECO:0000256" key="3">
    <source>
        <dbReference type="ARBA" id="ARBA00022801"/>
    </source>
</evidence>
<keyword evidence="3" id="KW-0378">Hydrolase</keyword>
<evidence type="ECO:0000313" key="5">
    <source>
        <dbReference type="EMBL" id="VAW79045.1"/>
    </source>
</evidence>
<organism evidence="5">
    <name type="scientific">hydrothermal vent metagenome</name>
    <dbReference type="NCBI Taxonomy" id="652676"/>
    <lineage>
        <taxon>unclassified sequences</taxon>
        <taxon>metagenomes</taxon>
        <taxon>ecological metagenomes</taxon>
    </lineage>
</organism>
<evidence type="ECO:0000256" key="2">
    <source>
        <dbReference type="ARBA" id="ARBA00022759"/>
    </source>
</evidence>
<evidence type="ECO:0000256" key="1">
    <source>
        <dbReference type="ARBA" id="ARBA00022722"/>
    </source>
</evidence>
<dbReference type="InterPro" id="IPR016071">
    <property type="entry name" value="Staphylococal_nuclease_OB-fold"/>
</dbReference>
<dbReference type="PROSITE" id="PS01284">
    <property type="entry name" value="TNASE_2"/>
    <property type="match status" value="1"/>
</dbReference>
<gene>
    <name evidence="5" type="ORF">MNBD_GAMMA15-2578</name>
</gene>
<reference evidence="5" key="1">
    <citation type="submission" date="2018-06" db="EMBL/GenBank/DDBJ databases">
        <authorList>
            <person name="Zhirakovskaya E."/>
        </authorList>
    </citation>
    <scope>NUCLEOTIDE SEQUENCE</scope>
</reference>
<dbReference type="Gene3D" id="2.40.50.90">
    <property type="match status" value="1"/>
</dbReference>
<sequence>MRCSLKKAPAGAFFVLACSAWSASALALDCGPPAKTETAHVRYVHDGDTLVLDNDRKIRVIGINTPELARKDKPNEPLSIRARDRLRQLLFTSKNRVRLLYGEQRKDRYGRYLANIWSTNNRNLTEQLLAEGLGWHIAITPNIRYLECYQAAEVNARKTKRGVWGNPAWKARKAGKLTLRDTGFQRVLGQVTRINHGGGATWIELDNRLTLKLVDSDRHWFKKLPGPDWKGRQLEVRGWLYQTRGKLRVNVHHPATLTLTKAPAN</sequence>
<proteinExistence type="predicted"/>
<feature type="domain" description="TNase-like" evidence="4">
    <location>
        <begin position="35"/>
        <end position="166"/>
    </location>
</feature>
<protein>
    <recommendedName>
        <fullName evidence="4">TNase-like domain-containing protein</fullName>
    </recommendedName>
</protein>
<dbReference type="SMART" id="SM00318">
    <property type="entry name" value="SNc"/>
    <property type="match status" value="1"/>
</dbReference>
<dbReference type="PANTHER" id="PTHR12302:SF3">
    <property type="entry name" value="SERINE_THREONINE-PROTEIN KINASE 31"/>
    <property type="match status" value="1"/>
</dbReference>
<keyword evidence="2" id="KW-0255">Endonuclease</keyword>
<accession>A0A3B0YDS5</accession>
<dbReference type="SUPFAM" id="SSF50199">
    <property type="entry name" value="Staphylococcal nuclease"/>
    <property type="match status" value="1"/>
</dbReference>
<keyword evidence="1" id="KW-0540">Nuclease</keyword>
<evidence type="ECO:0000259" key="4">
    <source>
        <dbReference type="PROSITE" id="PS50830"/>
    </source>
</evidence>
<dbReference type="AlphaFoldDB" id="A0A3B0YDS5"/>